<comment type="function">
    <text evidence="1">Accessory subunit of the mitochondrial membrane respiratory chain NADH dehydrogenase (Complex I), that is believed not to be involved in catalysis. Complex I functions in the transfer of electrons from NADH to the respiratory chain. The immediate electron acceptor for the enzyme is believed to be ubiquinone.</text>
</comment>
<comment type="subcellular location">
    <subcellularLocation>
        <location evidence="2">Mitochondrion</location>
    </subcellularLocation>
</comment>
<proteinExistence type="inferred from homology"/>
<evidence type="ECO:0000256" key="2">
    <source>
        <dbReference type="ARBA" id="ARBA00004173"/>
    </source>
</evidence>
<evidence type="ECO:0000256" key="8">
    <source>
        <dbReference type="ARBA" id="ARBA00023128"/>
    </source>
</evidence>
<comment type="similarity">
    <text evidence="3">Belongs to the complex I NDUFA8 subunit family.</text>
</comment>
<accession>A0A7R9D2V2</accession>
<keyword evidence="6" id="KW-0677">Repeat</keyword>
<name>A0A7R9D2V2_TIMPO</name>
<evidence type="ECO:0000256" key="1">
    <source>
        <dbReference type="ARBA" id="ARBA00003195"/>
    </source>
</evidence>
<dbReference type="AlphaFoldDB" id="A0A7R9D2V2"/>
<keyword evidence="4" id="KW-0813">Transport</keyword>
<gene>
    <name evidence="11" type="ORF">TPSB3V08_LOCUS5713</name>
</gene>
<evidence type="ECO:0008006" key="12">
    <source>
        <dbReference type="Google" id="ProtNLM"/>
    </source>
</evidence>
<organism evidence="11">
    <name type="scientific">Timema poppense</name>
    <name type="common">Walking stick</name>
    <dbReference type="NCBI Taxonomy" id="170557"/>
    <lineage>
        <taxon>Eukaryota</taxon>
        <taxon>Metazoa</taxon>
        <taxon>Ecdysozoa</taxon>
        <taxon>Arthropoda</taxon>
        <taxon>Hexapoda</taxon>
        <taxon>Insecta</taxon>
        <taxon>Pterygota</taxon>
        <taxon>Neoptera</taxon>
        <taxon>Polyneoptera</taxon>
        <taxon>Phasmatodea</taxon>
        <taxon>Timematodea</taxon>
        <taxon>Timematoidea</taxon>
        <taxon>Timematidae</taxon>
        <taxon>Timema</taxon>
    </lineage>
</organism>
<keyword evidence="8" id="KW-0496">Mitochondrion</keyword>
<evidence type="ECO:0000313" key="11">
    <source>
        <dbReference type="EMBL" id="CAD7407106.1"/>
    </source>
</evidence>
<dbReference type="PANTHER" id="PTHR13344">
    <property type="entry name" value="NADH-UBIQUINONE OXIDOREDUCTASE"/>
    <property type="match status" value="1"/>
</dbReference>
<protein>
    <recommendedName>
        <fullName evidence="12">NADH dehydrogenase [ubiquinone] 1 alpha subcomplex subunit 8</fullName>
    </recommendedName>
</protein>
<evidence type="ECO:0000256" key="9">
    <source>
        <dbReference type="ARBA" id="ARBA00023157"/>
    </source>
</evidence>
<keyword evidence="9" id="KW-1015">Disulfide bond</keyword>
<evidence type="ECO:0000256" key="10">
    <source>
        <dbReference type="SAM" id="MobiDB-lite"/>
    </source>
</evidence>
<evidence type="ECO:0000256" key="3">
    <source>
        <dbReference type="ARBA" id="ARBA00010705"/>
    </source>
</evidence>
<feature type="compositionally biased region" description="Pro residues" evidence="10">
    <location>
        <begin position="224"/>
        <end position="239"/>
    </location>
</feature>
<evidence type="ECO:0000256" key="7">
    <source>
        <dbReference type="ARBA" id="ARBA00022982"/>
    </source>
</evidence>
<feature type="region of interest" description="Disordered" evidence="10">
    <location>
        <begin position="224"/>
        <end position="247"/>
    </location>
</feature>
<dbReference type="GO" id="GO:0005739">
    <property type="term" value="C:mitochondrion"/>
    <property type="evidence" value="ECO:0007669"/>
    <property type="project" value="UniProtKB-SubCell"/>
</dbReference>
<keyword evidence="7" id="KW-0249">Electron transport</keyword>
<sequence length="259" mass="29711">MTQSLESRRSLVPGWLRLYSASTQRIFPQHGTARIDDRDSCFHDRPHALPVLSLYSGRAQHRPCIRALEFLLCRRELDDPRKCINEGKDVTSCSLDFFRKIKKSCFDEFTQHADCLNRSSGHFAYDIGKDCVPRSGSVSCLGNQLMGVQQLRASTTQPQPLHARVPSQDQLITLHGHTTLIVQKIKECRNTQSVFDACVLNNLNLERPPFDYYNKIRVHVSPRPKPTIKPDVFPDPTPKLPDDYPREPAKYGSRFHWLN</sequence>
<dbReference type="InterPro" id="IPR016680">
    <property type="entry name" value="NDUFA8"/>
</dbReference>
<evidence type="ECO:0000256" key="6">
    <source>
        <dbReference type="ARBA" id="ARBA00022737"/>
    </source>
</evidence>
<evidence type="ECO:0000256" key="4">
    <source>
        <dbReference type="ARBA" id="ARBA00022448"/>
    </source>
</evidence>
<dbReference type="PANTHER" id="PTHR13344:SF0">
    <property type="entry name" value="NADH DEHYDROGENASE [UBIQUINONE] 1 ALPHA SUBCOMPLEX SUBUNIT 8"/>
    <property type="match status" value="1"/>
</dbReference>
<reference evidence="11" key="1">
    <citation type="submission" date="2020-11" db="EMBL/GenBank/DDBJ databases">
        <authorList>
            <person name="Tran Van P."/>
        </authorList>
    </citation>
    <scope>NUCLEOTIDE SEQUENCE</scope>
</reference>
<dbReference type="GO" id="GO:0006120">
    <property type="term" value="P:mitochondrial electron transport, NADH to ubiquinone"/>
    <property type="evidence" value="ECO:0007669"/>
    <property type="project" value="InterPro"/>
</dbReference>
<evidence type="ECO:0000256" key="5">
    <source>
        <dbReference type="ARBA" id="ARBA00022660"/>
    </source>
</evidence>
<keyword evidence="5" id="KW-0679">Respiratory chain</keyword>
<dbReference type="EMBL" id="OD003124">
    <property type="protein sequence ID" value="CAD7407106.1"/>
    <property type="molecule type" value="Genomic_DNA"/>
</dbReference>